<name>A0A7J6L4N8_PERCH</name>
<keyword evidence="3" id="KW-1185">Reference proteome</keyword>
<comment type="caution">
    <text evidence="2">The sequence shown here is derived from an EMBL/GenBank/DDBJ whole genome shotgun (WGS) entry which is preliminary data.</text>
</comment>
<dbReference type="EMBL" id="JAAPAO010000759">
    <property type="protein sequence ID" value="KAF4654121.1"/>
    <property type="molecule type" value="Genomic_DNA"/>
</dbReference>
<organism evidence="2 3">
    <name type="scientific">Perkinsus chesapeaki</name>
    <name type="common">Clam parasite</name>
    <name type="synonym">Perkinsus andrewsi</name>
    <dbReference type="NCBI Taxonomy" id="330153"/>
    <lineage>
        <taxon>Eukaryota</taxon>
        <taxon>Sar</taxon>
        <taxon>Alveolata</taxon>
        <taxon>Perkinsozoa</taxon>
        <taxon>Perkinsea</taxon>
        <taxon>Perkinsida</taxon>
        <taxon>Perkinsidae</taxon>
        <taxon>Perkinsus</taxon>
    </lineage>
</organism>
<evidence type="ECO:0000313" key="3">
    <source>
        <dbReference type="Proteomes" id="UP000591131"/>
    </source>
</evidence>
<evidence type="ECO:0000256" key="1">
    <source>
        <dbReference type="SAM" id="SignalP"/>
    </source>
</evidence>
<dbReference type="Proteomes" id="UP000591131">
    <property type="component" value="Unassembled WGS sequence"/>
</dbReference>
<dbReference type="AlphaFoldDB" id="A0A7J6L4N8"/>
<gene>
    <name evidence="2" type="ORF">FOL47_010119</name>
</gene>
<keyword evidence="1" id="KW-0732">Signal</keyword>
<feature type="chain" id="PRO_5029806220" evidence="1">
    <location>
        <begin position="22"/>
        <end position="156"/>
    </location>
</feature>
<proteinExistence type="predicted"/>
<accession>A0A7J6L4N8</accession>
<feature type="signal peptide" evidence="1">
    <location>
        <begin position="1"/>
        <end position="21"/>
    </location>
</feature>
<protein>
    <submittedName>
        <fullName evidence="2">Uncharacterized protein</fullName>
    </submittedName>
</protein>
<sequence length="156" mass="17670">MNLYIGLFWVVQFCILCPAGSDPQCIAPYNLNIYNTELKVTIGWCIDVLSGERRVEIIMADTHTSRAFPVRAVQSLADPNVFGLAWREADRQTMLQLFQHYFPGPPTLDRLQFYDDGARAALSLTEGLQPLMFPRNHGERFMPLLCAVDLLASESF</sequence>
<reference evidence="2 3" key="1">
    <citation type="submission" date="2020-04" db="EMBL/GenBank/DDBJ databases">
        <title>Perkinsus chesapeaki whole genome sequence.</title>
        <authorList>
            <person name="Bogema D.R."/>
        </authorList>
    </citation>
    <scope>NUCLEOTIDE SEQUENCE [LARGE SCALE GENOMIC DNA]</scope>
    <source>
        <strain evidence="2">ATCC PRA-425</strain>
    </source>
</reference>
<evidence type="ECO:0000313" key="2">
    <source>
        <dbReference type="EMBL" id="KAF4654121.1"/>
    </source>
</evidence>